<dbReference type="PANTHER" id="PTHR31527:SF0">
    <property type="entry name" value="RE64534P"/>
    <property type="match status" value="1"/>
</dbReference>
<dbReference type="Pfam" id="PF09347">
    <property type="entry name" value="DUF1989"/>
    <property type="match status" value="1"/>
</dbReference>
<feature type="domain" description="DUF1989" evidence="1">
    <location>
        <begin position="10"/>
        <end position="179"/>
    </location>
</feature>
<gene>
    <name evidence="2" type="ORF">S06H3_36037</name>
</gene>
<name>X1NC05_9ZZZZ</name>
<evidence type="ECO:0000259" key="1">
    <source>
        <dbReference type="Pfam" id="PF09347"/>
    </source>
</evidence>
<evidence type="ECO:0000313" key="2">
    <source>
        <dbReference type="EMBL" id="GAI27711.1"/>
    </source>
</evidence>
<dbReference type="EMBL" id="BARV01021796">
    <property type="protein sequence ID" value="GAI27711.1"/>
    <property type="molecule type" value="Genomic_DNA"/>
</dbReference>
<dbReference type="AlphaFoldDB" id="X1NC05"/>
<reference evidence="2" key="1">
    <citation type="journal article" date="2014" name="Front. Microbiol.">
        <title>High frequency of phylogenetically diverse reductive dehalogenase-homologous genes in deep subseafloor sedimentary metagenomes.</title>
        <authorList>
            <person name="Kawai M."/>
            <person name="Futagami T."/>
            <person name="Toyoda A."/>
            <person name="Takaki Y."/>
            <person name="Nishi S."/>
            <person name="Hori S."/>
            <person name="Arai W."/>
            <person name="Tsubouchi T."/>
            <person name="Morono Y."/>
            <person name="Uchiyama I."/>
            <person name="Ito T."/>
            <person name="Fujiyama A."/>
            <person name="Inagaki F."/>
            <person name="Takami H."/>
        </authorList>
    </citation>
    <scope>NUCLEOTIDE SEQUENCE</scope>
    <source>
        <strain evidence="2">Expedition CK06-06</strain>
    </source>
</reference>
<accession>X1NC05</accession>
<organism evidence="2">
    <name type="scientific">marine sediment metagenome</name>
    <dbReference type="NCBI Taxonomy" id="412755"/>
    <lineage>
        <taxon>unclassified sequences</taxon>
        <taxon>metagenomes</taxon>
        <taxon>ecological metagenomes</taxon>
    </lineage>
</organism>
<dbReference type="PANTHER" id="PTHR31527">
    <property type="entry name" value="RE64534P"/>
    <property type="match status" value="1"/>
</dbReference>
<comment type="caution">
    <text evidence="2">The sequence shown here is derived from an EMBL/GenBank/DDBJ whole genome shotgun (WGS) entry which is preliminary data.</text>
</comment>
<protein>
    <recommendedName>
        <fullName evidence="1">DUF1989 domain-containing protein</fullName>
    </recommendedName>
</protein>
<proteinExistence type="predicted"/>
<dbReference type="InterPro" id="IPR018959">
    <property type="entry name" value="DUF1989"/>
</dbReference>
<sequence>MTRKIADEFVIPKCTGKAFIVKKGQVLRVIAHEGKQVADIIFLNAHNYKEQFAARHSVAVNVAEGLGNAGRITKLYSKPPWENVMLTVIDDKVSVHHLAGHCTRKLWEVECNQPYHRSCSDNFEECLEVFGIRLEDLDSCGVFNVFMRPPSYEHHKLQFMPPVAEKGDYIDFLAEMDVLVAASMCPHEDEVNDFEPKAMKFQILE</sequence>